<evidence type="ECO:0000256" key="3">
    <source>
        <dbReference type="ARBA" id="ARBA00022475"/>
    </source>
</evidence>
<keyword evidence="2" id="KW-0813">Transport</keyword>
<evidence type="ECO:0000256" key="1">
    <source>
        <dbReference type="ARBA" id="ARBA00004651"/>
    </source>
</evidence>
<dbReference type="PANTHER" id="PTHR33281:SF19">
    <property type="entry name" value="VOLTAGE-DEPENDENT ANION CHANNEL-FORMING PROTEIN YNEE"/>
    <property type="match status" value="1"/>
</dbReference>
<keyword evidence="5 8" id="KW-1133">Transmembrane helix</keyword>
<protein>
    <submittedName>
        <fullName evidence="9">Uncharacterized protein</fullName>
    </submittedName>
</protein>
<dbReference type="GO" id="GO:0006811">
    <property type="term" value="P:monoatomic ion transport"/>
    <property type="evidence" value="ECO:0007669"/>
    <property type="project" value="UniProtKB-KW"/>
</dbReference>
<evidence type="ECO:0000256" key="2">
    <source>
        <dbReference type="ARBA" id="ARBA00022448"/>
    </source>
</evidence>
<evidence type="ECO:0000256" key="7">
    <source>
        <dbReference type="ARBA" id="ARBA00023136"/>
    </source>
</evidence>
<keyword evidence="6" id="KW-0406">Ion transport</keyword>
<keyword evidence="3" id="KW-1003">Cell membrane</keyword>
<dbReference type="AlphaFoldDB" id="A0A061RCV6"/>
<keyword evidence="4 8" id="KW-0812">Transmembrane</keyword>
<evidence type="ECO:0000256" key="8">
    <source>
        <dbReference type="SAM" id="Phobius"/>
    </source>
</evidence>
<feature type="transmembrane region" description="Helical" evidence="8">
    <location>
        <begin position="90"/>
        <end position="111"/>
    </location>
</feature>
<organism evidence="9">
    <name type="scientific">Tetraselmis sp. GSL018</name>
    <dbReference type="NCBI Taxonomy" id="582737"/>
    <lineage>
        <taxon>Eukaryota</taxon>
        <taxon>Viridiplantae</taxon>
        <taxon>Chlorophyta</taxon>
        <taxon>core chlorophytes</taxon>
        <taxon>Chlorodendrophyceae</taxon>
        <taxon>Chlorodendrales</taxon>
        <taxon>Chlorodendraceae</taxon>
        <taxon>Tetraselmis</taxon>
    </lineage>
</organism>
<evidence type="ECO:0000313" key="9">
    <source>
        <dbReference type="EMBL" id="JAC68336.1"/>
    </source>
</evidence>
<feature type="non-terminal residue" evidence="9">
    <location>
        <position position="150"/>
    </location>
</feature>
<evidence type="ECO:0000256" key="6">
    <source>
        <dbReference type="ARBA" id="ARBA00023065"/>
    </source>
</evidence>
<feature type="transmembrane region" description="Helical" evidence="8">
    <location>
        <begin position="131"/>
        <end position="148"/>
    </location>
</feature>
<sequence length="150" mass="17204">RKNPISAALNKKLGWKRNCCTALRALPKRQVRVRFRLTPRGYSLDSNTGWIDRVVRGNDVSKNFDHKAWRRHEEFNRYIRHTRTLFKSRVLTQLTVPLLGIGLVSVAVSAFNSFCQGYLGRVVFQIPTEPFVLTSGIIGLLLVFRTNATF</sequence>
<accession>A0A061RCV6</accession>
<evidence type="ECO:0000256" key="4">
    <source>
        <dbReference type="ARBA" id="ARBA00022692"/>
    </source>
</evidence>
<evidence type="ECO:0000256" key="5">
    <source>
        <dbReference type="ARBA" id="ARBA00022989"/>
    </source>
</evidence>
<name>A0A061RCV6_9CHLO</name>
<dbReference type="InterPro" id="IPR044669">
    <property type="entry name" value="YneE/VCCN1/2-like"/>
</dbReference>
<dbReference type="GO" id="GO:0005886">
    <property type="term" value="C:plasma membrane"/>
    <property type="evidence" value="ECO:0007669"/>
    <property type="project" value="UniProtKB-SubCell"/>
</dbReference>
<feature type="non-terminal residue" evidence="9">
    <location>
        <position position="1"/>
    </location>
</feature>
<keyword evidence="7 8" id="KW-0472">Membrane</keyword>
<dbReference type="PANTHER" id="PTHR33281">
    <property type="entry name" value="UPF0187 PROTEIN YNEE"/>
    <property type="match status" value="1"/>
</dbReference>
<proteinExistence type="predicted"/>
<gene>
    <name evidence="9" type="ORF">TSPGSL018_8987</name>
</gene>
<comment type="subcellular location">
    <subcellularLocation>
        <location evidence="1">Cell membrane</location>
        <topology evidence="1">Multi-pass membrane protein</topology>
    </subcellularLocation>
</comment>
<dbReference type="EMBL" id="GBEZ01018063">
    <property type="protein sequence ID" value="JAC68336.1"/>
    <property type="molecule type" value="Transcribed_RNA"/>
</dbReference>
<reference evidence="9" key="1">
    <citation type="submission" date="2014-05" db="EMBL/GenBank/DDBJ databases">
        <title>The transcriptome of the halophilic microalga Tetraselmis sp. GSL018 isolated from the Great Salt Lake, Utah.</title>
        <authorList>
            <person name="Jinkerson R.E."/>
            <person name="D'Adamo S."/>
            <person name="Posewitz M.C."/>
        </authorList>
    </citation>
    <scope>NUCLEOTIDE SEQUENCE</scope>
    <source>
        <strain evidence="9">GSL018</strain>
    </source>
</reference>
<dbReference type="Pfam" id="PF25539">
    <property type="entry name" value="Bestrophin_2"/>
    <property type="match status" value="1"/>
</dbReference>